<dbReference type="PANTHER" id="PTHR11933:SF6">
    <property type="entry name" value="THIL AANH DOMAIN-CONTAINING PROTEIN"/>
    <property type="match status" value="1"/>
</dbReference>
<dbReference type="EMBL" id="DSXI01000154">
    <property type="protein sequence ID" value="HGS04640.1"/>
    <property type="molecule type" value="Genomic_DNA"/>
</dbReference>
<gene>
    <name evidence="5" type="ORF">ENT08_02705</name>
</gene>
<feature type="domain" description="Thil AANH" evidence="3">
    <location>
        <begin position="5"/>
        <end position="142"/>
    </location>
</feature>
<evidence type="ECO:0000256" key="2">
    <source>
        <dbReference type="ARBA" id="ARBA00022840"/>
    </source>
</evidence>
<keyword evidence="1" id="KW-0547">Nucleotide-binding</keyword>
<evidence type="ECO:0000313" key="5">
    <source>
        <dbReference type="EMBL" id="HGS04640.1"/>
    </source>
</evidence>
<evidence type="ECO:0000259" key="3">
    <source>
        <dbReference type="Pfam" id="PF02568"/>
    </source>
</evidence>
<evidence type="ECO:0000256" key="1">
    <source>
        <dbReference type="ARBA" id="ARBA00022741"/>
    </source>
</evidence>
<dbReference type="SUPFAM" id="SSF52402">
    <property type="entry name" value="Adenine nucleotide alpha hydrolases-like"/>
    <property type="match status" value="1"/>
</dbReference>
<comment type="caution">
    <text evidence="5">The sequence shown here is derived from an EMBL/GenBank/DDBJ whole genome shotgun (WGS) entry which is preliminary data.</text>
</comment>
<sequence>MVNRKRALGLFSGGLDSMLAAAVLREQGIEVAGLTFITPFFGAERARESAAHLGLPLLEEDITELYLPLLLDPPHGFGSRHNPCIDCHILMLRQAGARLEREGFDFLFTGEVVGQRPMSQHRGALNLIARESGFGDLILRPLSARLLKPTLPEREGWVDRERLLDISGRGRKRQMALAESLGISRYPSPAGGCLLTDPGYAARLKELLAHNPRPGRRDLELLKWGRHFRLPDGSKAVVGRTHRENEALRLLLSPGDLVCKVRGYPGPLVVVPGGTRQNGLEAAALLTVSYSDAPPGLEVEVTVQPQEGGEPQLLRATPADRERFKAWLV</sequence>
<organism evidence="5">
    <name type="scientific">Desulfobacca acetoxidans</name>
    <dbReference type="NCBI Taxonomy" id="60893"/>
    <lineage>
        <taxon>Bacteria</taxon>
        <taxon>Pseudomonadati</taxon>
        <taxon>Thermodesulfobacteriota</taxon>
        <taxon>Desulfobaccia</taxon>
        <taxon>Desulfobaccales</taxon>
        <taxon>Desulfobaccaceae</taxon>
        <taxon>Desulfobacca</taxon>
    </lineage>
</organism>
<dbReference type="Pfam" id="PF18297">
    <property type="entry name" value="NFACT-R_2"/>
    <property type="match status" value="1"/>
</dbReference>
<reference evidence="5" key="1">
    <citation type="journal article" date="2020" name="mSystems">
        <title>Genome- and Community-Level Interaction Insights into Carbon Utilization and Element Cycling Functions of Hydrothermarchaeota in Hydrothermal Sediment.</title>
        <authorList>
            <person name="Zhou Z."/>
            <person name="Liu Y."/>
            <person name="Xu W."/>
            <person name="Pan J."/>
            <person name="Luo Z.H."/>
            <person name="Li M."/>
        </authorList>
    </citation>
    <scope>NUCLEOTIDE SEQUENCE [LARGE SCALE GENOMIC DNA]</scope>
    <source>
        <strain evidence="5">SpSt-548</strain>
    </source>
</reference>
<keyword evidence="2" id="KW-0067">ATP-binding</keyword>
<evidence type="ECO:0000259" key="4">
    <source>
        <dbReference type="Pfam" id="PF18297"/>
    </source>
</evidence>
<accession>A0A7V4G725</accession>
<dbReference type="PANTHER" id="PTHR11933">
    <property type="entry name" value="TRNA 5-METHYLAMINOMETHYL-2-THIOURIDYLATE -METHYLTRANSFERASE"/>
    <property type="match status" value="1"/>
</dbReference>
<feature type="domain" description="NFACT protein RNA binding" evidence="4">
    <location>
        <begin position="225"/>
        <end position="327"/>
    </location>
</feature>
<dbReference type="Pfam" id="PF02568">
    <property type="entry name" value="ThiI"/>
    <property type="match status" value="1"/>
</dbReference>
<dbReference type="InterPro" id="IPR014729">
    <property type="entry name" value="Rossmann-like_a/b/a_fold"/>
</dbReference>
<dbReference type="GO" id="GO:0005524">
    <property type="term" value="F:ATP binding"/>
    <property type="evidence" value="ECO:0007669"/>
    <property type="project" value="UniProtKB-KW"/>
</dbReference>
<dbReference type="AlphaFoldDB" id="A0A7V4G725"/>
<dbReference type="InterPro" id="IPR020536">
    <property type="entry name" value="ThiI_AANH"/>
</dbReference>
<dbReference type="InterPro" id="IPR059101">
    <property type="entry name" value="NFACT-R_2"/>
</dbReference>
<dbReference type="Gene3D" id="3.40.50.620">
    <property type="entry name" value="HUPs"/>
    <property type="match status" value="1"/>
</dbReference>
<dbReference type="GO" id="GO:0004810">
    <property type="term" value="F:CCA tRNA nucleotidyltransferase activity"/>
    <property type="evidence" value="ECO:0007669"/>
    <property type="project" value="InterPro"/>
</dbReference>
<protein>
    <submittedName>
        <fullName evidence="5">DUF814 domain-containing protein</fullName>
    </submittedName>
</protein>
<proteinExistence type="predicted"/>
<name>A0A7V4G725_9BACT</name>